<dbReference type="RefSeq" id="WP_141350960.1">
    <property type="nucleotide sequence ID" value="NZ_BJNV01000020.1"/>
</dbReference>
<name>A0A4Y4CT00_ZOORA</name>
<dbReference type="AlphaFoldDB" id="A0A4Y4CT00"/>
<accession>A0A4Y4CT00</accession>
<protein>
    <recommendedName>
        <fullName evidence="3">DUF3348 domain-containing protein</fullName>
    </recommendedName>
</protein>
<evidence type="ECO:0000313" key="2">
    <source>
        <dbReference type="Proteomes" id="UP000318422"/>
    </source>
</evidence>
<evidence type="ECO:0000313" key="1">
    <source>
        <dbReference type="EMBL" id="GEC95456.1"/>
    </source>
</evidence>
<gene>
    <name evidence="1" type="ORF">ZRA01_15290</name>
</gene>
<sequence>MARGSPRTSFDSSRLIRALSDLVSTDAAPPRQSFADRLGQWLDFADAIALFSALNGSTDAAGGPATAEHPALRDEFARVRGALLDSINTDGVLTPGKARIRLPAPAWHASTPGAADYLPYHRYYLAHQRDMGAAIAPLRASVRAGLAQRAPALRQLAALDGVLDQALAPRERSLLATVPQLLGRHFEQLHQAHRSALPTPDDPARWLQPGAWLHTFCQDMRAVLLAELELRLQPVAGLMDALNEVTRQP</sequence>
<dbReference type="Pfam" id="PF11828">
    <property type="entry name" value="DUF3348"/>
    <property type="match status" value="1"/>
</dbReference>
<dbReference type="OrthoDB" id="5949373at2"/>
<proteinExistence type="predicted"/>
<dbReference type="Proteomes" id="UP000318422">
    <property type="component" value="Unassembled WGS sequence"/>
</dbReference>
<comment type="caution">
    <text evidence="1">The sequence shown here is derived from an EMBL/GenBank/DDBJ whole genome shotgun (WGS) entry which is preliminary data.</text>
</comment>
<evidence type="ECO:0008006" key="3">
    <source>
        <dbReference type="Google" id="ProtNLM"/>
    </source>
</evidence>
<dbReference type="EMBL" id="BJNV01000020">
    <property type="protein sequence ID" value="GEC95456.1"/>
    <property type="molecule type" value="Genomic_DNA"/>
</dbReference>
<reference evidence="1 2" key="1">
    <citation type="submission" date="2019-06" db="EMBL/GenBank/DDBJ databases">
        <title>Whole genome shotgun sequence of Zoogloea ramigera NBRC 15342.</title>
        <authorList>
            <person name="Hosoyama A."/>
            <person name="Uohara A."/>
            <person name="Ohji S."/>
            <person name="Ichikawa N."/>
        </authorList>
    </citation>
    <scope>NUCLEOTIDE SEQUENCE [LARGE SCALE GENOMIC DNA]</scope>
    <source>
        <strain evidence="1 2">NBRC 15342</strain>
    </source>
</reference>
<organism evidence="1 2">
    <name type="scientific">Zoogloea ramigera</name>
    <dbReference type="NCBI Taxonomy" id="350"/>
    <lineage>
        <taxon>Bacteria</taxon>
        <taxon>Pseudomonadati</taxon>
        <taxon>Pseudomonadota</taxon>
        <taxon>Betaproteobacteria</taxon>
        <taxon>Rhodocyclales</taxon>
        <taxon>Zoogloeaceae</taxon>
        <taxon>Zoogloea</taxon>
    </lineage>
</organism>
<keyword evidence="2" id="KW-1185">Reference proteome</keyword>
<dbReference type="InterPro" id="IPR021783">
    <property type="entry name" value="DUF3348"/>
</dbReference>